<sequence>MKDGSEVLIMAKALQWTDDVGRTLIKETAIPVILSDIDRNTRLEVTVTAIYKLRAMYDEPKWDERYKGLVYRLIECAIELIGEIQTDDGKLPLTIVCLTCTLLRLCWATENKDMAPRVLERVLYVEDDYRSHFHNCLHLVLSELSSLATKYEADIGVFSEFINSIFRRYISEVLGAKPSLPPSIPAQDAPDQKPQGLVDYASWEEKRDLGHRVLQILKGEDLQRRALGPEGYAFVTSVLGVPDVPRPLANDAEKSTTGLAKQPPPPKKIIGPKSRVSQAHARDPLKPSQENHEGQHSVASIGPASKKRPSPRIRNKESSAAATEEPVRKRKKSRPSAESTVIDLTLSP</sequence>
<dbReference type="Proteomes" id="UP000076722">
    <property type="component" value="Unassembled WGS sequence"/>
</dbReference>
<feature type="region of interest" description="Disordered" evidence="1">
    <location>
        <begin position="246"/>
        <end position="348"/>
    </location>
</feature>
<reference evidence="2 3" key="1">
    <citation type="journal article" date="2016" name="Mol. Biol. Evol.">
        <title>Comparative Genomics of Early-Diverging Mushroom-Forming Fungi Provides Insights into the Origins of Lignocellulose Decay Capabilities.</title>
        <authorList>
            <person name="Nagy L.G."/>
            <person name="Riley R."/>
            <person name="Tritt A."/>
            <person name="Adam C."/>
            <person name="Daum C."/>
            <person name="Floudas D."/>
            <person name="Sun H."/>
            <person name="Yadav J.S."/>
            <person name="Pangilinan J."/>
            <person name="Larsson K.H."/>
            <person name="Matsuura K."/>
            <person name="Barry K."/>
            <person name="Labutti K."/>
            <person name="Kuo R."/>
            <person name="Ohm R.A."/>
            <person name="Bhattacharya S.S."/>
            <person name="Shirouzu T."/>
            <person name="Yoshinaga Y."/>
            <person name="Martin F.M."/>
            <person name="Grigoriev I.V."/>
            <person name="Hibbett D.S."/>
        </authorList>
    </citation>
    <scope>NUCLEOTIDE SEQUENCE [LARGE SCALE GENOMIC DNA]</scope>
    <source>
        <strain evidence="2 3">HHB9708</strain>
    </source>
</reference>
<name>A0A164TVA6_9AGAM</name>
<proteinExistence type="predicted"/>
<evidence type="ECO:0000313" key="2">
    <source>
        <dbReference type="EMBL" id="KZS92665.1"/>
    </source>
</evidence>
<feature type="compositionally biased region" description="Basic and acidic residues" evidence="1">
    <location>
        <begin position="280"/>
        <end position="295"/>
    </location>
</feature>
<dbReference type="AlphaFoldDB" id="A0A164TVA6"/>
<evidence type="ECO:0000313" key="3">
    <source>
        <dbReference type="Proteomes" id="UP000076722"/>
    </source>
</evidence>
<accession>A0A164TVA6</accession>
<keyword evidence="3" id="KW-1185">Reference proteome</keyword>
<gene>
    <name evidence="2" type="ORF">SISNIDRAFT_455251</name>
</gene>
<protein>
    <submittedName>
        <fullName evidence="2">Uncharacterized protein</fullName>
    </submittedName>
</protein>
<evidence type="ECO:0000256" key="1">
    <source>
        <dbReference type="SAM" id="MobiDB-lite"/>
    </source>
</evidence>
<dbReference type="EMBL" id="KV419409">
    <property type="protein sequence ID" value="KZS92665.1"/>
    <property type="molecule type" value="Genomic_DNA"/>
</dbReference>
<organism evidence="2 3">
    <name type="scientific">Sistotremastrum niveocremeum HHB9708</name>
    <dbReference type="NCBI Taxonomy" id="1314777"/>
    <lineage>
        <taxon>Eukaryota</taxon>
        <taxon>Fungi</taxon>
        <taxon>Dikarya</taxon>
        <taxon>Basidiomycota</taxon>
        <taxon>Agaricomycotina</taxon>
        <taxon>Agaricomycetes</taxon>
        <taxon>Sistotremastrales</taxon>
        <taxon>Sistotremastraceae</taxon>
        <taxon>Sertulicium</taxon>
        <taxon>Sertulicium niveocremeum</taxon>
    </lineage>
</organism>